<dbReference type="GeneID" id="111013462"/>
<gene>
    <name evidence="3" type="primary">LOC111013462</name>
</gene>
<evidence type="ECO:0000313" key="2">
    <source>
        <dbReference type="Proteomes" id="UP000504603"/>
    </source>
</evidence>
<proteinExistence type="predicted"/>
<dbReference type="PANTHER" id="PTHR33437:SF2">
    <property type="entry name" value="OS06G0361200 PROTEIN"/>
    <property type="match status" value="1"/>
</dbReference>
<evidence type="ECO:0000256" key="1">
    <source>
        <dbReference type="SAM" id="MobiDB-lite"/>
    </source>
</evidence>
<feature type="compositionally biased region" description="Polar residues" evidence="1">
    <location>
        <begin position="104"/>
        <end position="119"/>
    </location>
</feature>
<dbReference type="AlphaFoldDB" id="A0A6J1CPT6"/>
<dbReference type="OrthoDB" id="955092at2759"/>
<feature type="compositionally biased region" description="Polar residues" evidence="1">
    <location>
        <begin position="86"/>
        <end position="96"/>
    </location>
</feature>
<dbReference type="KEGG" id="mcha:111013462"/>
<protein>
    <submittedName>
        <fullName evidence="3">Uncharacterized protein LOC111013462</fullName>
    </submittedName>
</protein>
<dbReference type="PANTHER" id="PTHR33437">
    <property type="entry name" value="OS06G0361200 PROTEIN"/>
    <property type="match status" value="1"/>
</dbReference>
<dbReference type="Proteomes" id="UP000504603">
    <property type="component" value="Unplaced"/>
</dbReference>
<feature type="region of interest" description="Disordered" evidence="1">
    <location>
        <begin position="86"/>
        <end position="119"/>
    </location>
</feature>
<sequence length="181" mass="20237">MRHVIASSATGENNKGIGLNEQVSEPHLSHQSQAVFDCHSLSLINSERTTLTLQKEIERKIRNLMKIIEEKDSQIASLKNMIESQNVDATESSQTPDVKDNNKGKTNTQESHSQHSTSIASLSVQQLQDMITNSIRAQYGGSSQNTILYSKPYSKRIDNLRMPVGYQPPKFQHFDGKGNPK</sequence>
<keyword evidence="2" id="KW-1185">Reference proteome</keyword>
<evidence type="ECO:0000313" key="3">
    <source>
        <dbReference type="RefSeq" id="XP_022143604.1"/>
    </source>
</evidence>
<organism evidence="2 3">
    <name type="scientific">Momordica charantia</name>
    <name type="common">Bitter gourd</name>
    <name type="synonym">Balsam pear</name>
    <dbReference type="NCBI Taxonomy" id="3673"/>
    <lineage>
        <taxon>Eukaryota</taxon>
        <taxon>Viridiplantae</taxon>
        <taxon>Streptophyta</taxon>
        <taxon>Embryophyta</taxon>
        <taxon>Tracheophyta</taxon>
        <taxon>Spermatophyta</taxon>
        <taxon>Magnoliopsida</taxon>
        <taxon>eudicotyledons</taxon>
        <taxon>Gunneridae</taxon>
        <taxon>Pentapetalae</taxon>
        <taxon>rosids</taxon>
        <taxon>fabids</taxon>
        <taxon>Cucurbitales</taxon>
        <taxon>Cucurbitaceae</taxon>
        <taxon>Momordiceae</taxon>
        <taxon>Momordica</taxon>
    </lineage>
</organism>
<name>A0A6J1CPT6_MOMCH</name>
<accession>A0A6J1CPT6</accession>
<dbReference type="RefSeq" id="XP_022143604.1">
    <property type="nucleotide sequence ID" value="XM_022287912.1"/>
</dbReference>
<reference evidence="3" key="1">
    <citation type="submission" date="2025-08" db="UniProtKB">
        <authorList>
            <consortium name="RefSeq"/>
        </authorList>
    </citation>
    <scope>IDENTIFICATION</scope>
    <source>
        <strain evidence="3">OHB3-1</strain>
    </source>
</reference>